<name>A0A3Q4AZ71_MOLML</name>
<reference evidence="3" key="1">
    <citation type="submission" date="2025-08" db="UniProtKB">
        <authorList>
            <consortium name="Ensembl"/>
        </authorList>
    </citation>
    <scope>IDENTIFICATION</scope>
</reference>
<evidence type="ECO:0000256" key="2">
    <source>
        <dbReference type="SAM" id="Phobius"/>
    </source>
</evidence>
<evidence type="ECO:0000256" key="1">
    <source>
        <dbReference type="SAM" id="MobiDB-lite"/>
    </source>
</evidence>
<dbReference type="InterPro" id="IPR050650">
    <property type="entry name" value="Type-II_Cytokine-TF_Rcpt"/>
</dbReference>
<dbReference type="GO" id="GO:0004896">
    <property type="term" value="F:cytokine receptor activity"/>
    <property type="evidence" value="ECO:0007669"/>
    <property type="project" value="TreeGrafter"/>
</dbReference>
<accession>A0A3Q4AZ71</accession>
<organism evidence="3 4">
    <name type="scientific">Mola mola</name>
    <name type="common">Ocean sunfish</name>
    <name type="synonym">Tetraodon mola</name>
    <dbReference type="NCBI Taxonomy" id="94237"/>
    <lineage>
        <taxon>Eukaryota</taxon>
        <taxon>Metazoa</taxon>
        <taxon>Chordata</taxon>
        <taxon>Craniata</taxon>
        <taxon>Vertebrata</taxon>
        <taxon>Euteleostomi</taxon>
        <taxon>Actinopterygii</taxon>
        <taxon>Neopterygii</taxon>
        <taxon>Teleostei</taxon>
        <taxon>Neoteleostei</taxon>
        <taxon>Acanthomorphata</taxon>
        <taxon>Eupercaria</taxon>
        <taxon>Tetraodontiformes</taxon>
        <taxon>Molidae</taxon>
        <taxon>Mola</taxon>
    </lineage>
</organism>
<dbReference type="Ensembl" id="ENSMMOT00000010430.1">
    <property type="protein sequence ID" value="ENSMMOP00000010250.1"/>
    <property type="gene ID" value="ENSMMOG00000007911.1"/>
</dbReference>
<reference evidence="3" key="2">
    <citation type="submission" date="2025-09" db="UniProtKB">
        <authorList>
            <consortium name="Ensembl"/>
        </authorList>
    </citation>
    <scope>IDENTIFICATION</scope>
</reference>
<dbReference type="STRING" id="94237.ENSMMOP00000010250"/>
<feature type="region of interest" description="Disordered" evidence="1">
    <location>
        <begin position="283"/>
        <end position="309"/>
    </location>
</feature>
<protein>
    <submittedName>
        <fullName evidence="3">Uncharacterized protein</fullName>
    </submittedName>
</protein>
<feature type="compositionally biased region" description="Polar residues" evidence="1">
    <location>
        <begin position="297"/>
        <end position="306"/>
    </location>
</feature>
<dbReference type="PANTHER" id="PTHR20859:SF87">
    <property type="entry name" value="CYTOKINE RECEPTOR FAMILY MEMBER B13-RELATED"/>
    <property type="match status" value="1"/>
</dbReference>
<dbReference type="AlphaFoldDB" id="A0A3Q4AZ71"/>
<keyword evidence="4" id="KW-1185">Reference proteome</keyword>
<dbReference type="PANTHER" id="PTHR20859">
    <property type="entry name" value="INTERFERON/INTERLEUKIN RECEPTOR"/>
    <property type="match status" value="1"/>
</dbReference>
<keyword evidence="2" id="KW-1133">Transmembrane helix</keyword>
<dbReference type="OMA" id="TVDHVEC"/>
<feature type="region of interest" description="Disordered" evidence="1">
    <location>
        <begin position="333"/>
        <end position="358"/>
    </location>
</feature>
<proteinExistence type="predicted"/>
<dbReference type="Gene3D" id="2.60.40.10">
    <property type="entry name" value="Immunoglobulins"/>
    <property type="match status" value="1"/>
</dbReference>
<dbReference type="SUPFAM" id="SSF49265">
    <property type="entry name" value="Fibronectin type III"/>
    <property type="match status" value="1"/>
</dbReference>
<keyword evidence="2" id="KW-0812">Transmembrane</keyword>
<dbReference type="Proteomes" id="UP000261620">
    <property type="component" value="Unplaced"/>
</dbReference>
<keyword evidence="2" id="KW-0472">Membrane</keyword>
<dbReference type="GO" id="GO:0005886">
    <property type="term" value="C:plasma membrane"/>
    <property type="evidence" value="ECO:0007669"/>
    <property type="project" value="TreeGrafter"/>
</dbReference>
<sequence>ILEPPTNVTLHCHNLDNIVEWTYSHLVPGIRFRVDIRTLSPKVIWVDPPILQANISLMSDPTDANYLTVTAVNERNESDFAPPEGITFSYFMGSPATQKCFLAFPAVNVTADTDDHVLFHFMHPWMLYHKKLLSSLSTKPRKKKSHDTNIEIPLPEFMYDIDVINQHTPERFTCETSVCKGKLAVALAQKKYCLKFTGEMQKMSVQATQDYCTLPLQEMPQNVVSPLALMAFVLVLYMVFKKKTRPSSSLPSSTTFSGQRKHWTLGVAKEPVLVAVVEPSSPTPLISPTEEKAGKEFTSSMTSSTDPDLRLPIGVLTEDESICDFGQAVNDESPGYMQGGKLEDDDTQPCIGSSSGYEKRPVLVELAPDELAEGYRS</sequence>
<evidence type="ECO:0000313" key="4">
    <source>
        <dbReference type="Proteomes" id="UP000261620"/>
    </source>
</evidence>
<dbReference type="InterPro" id="IPR036116">
    <property type="entry name" value="FN3_sf"/>
</dbReference>
<dbReference type="InterPro" id="IPR013783">
    <property type="entry name" value="Ig-like_fold"/>
</dbReference>
<feature type="transmembrane region" description="Helical" evidence="2">
    <location>
        <begin position="223"/>
        <end position="240"/>
    </location>
</feature>
<evidence type="ECO:0000313" key="3">
    <source>
        <dbReference type="Ensembl" id="ENSMMOP00000010250.1"/>
    </source>
</evidence>